<organism evidence="1 2">
    <name type="scientific">bacterium (Candidatus Gribaldobacteria) CG_4_8_14_3_um_filter_42_11</name>
    <dbReference type="NCBI Taxonomy" id="2014267"/>
    <lineage>
        <taxon>Bacteria</taxon>
        <taxon>Candidatus Gribaldobacteria</taxon>
    </lineage>
</organism>
<reference evidence="2" key="1">
    <citation type="submission" date="2017-09" db="EMBL/GenBank/DDBJ databases">
        <title>Depth-based differentiation of microbial function through sediment-hosted aquifers and enrichment of novel symbionts in the deep terrestrial subsurface.</title>
        <authorList>
            <person name="Probst A.J."/>
            <person name="Ladd B."/>
            <person name="Jarett J.K."/>
            <person name="Geller-Mcgrath D.E."/>
            <person name="Sieber C.M.K."/>
            <person name="Emerson J.B."/>
            <person name="Anantharaman K."/>
            <person name="Thomas B.C."/>
            <person name="Malmstrom R."/>
            <person name="Stieglmeier M."/>
            <person name="Klingl A."/>
            <person name="Woyke T."/>
            <person name="Ryan C.M."/>
            <person name="Banfield J.F."/>
        </authorList>
    </citation>
    <scope>NUCLEOTIDE SEQUENCE [LARGE SCALE GENOMIC DNA]</scope>
</reference>
<gene>
    <name evidence="1" type="ORF">COZ78_03295</name>
</gene>
<protein>
    <submittedName>
        <fullName evidence="1">Uncharacterized protein</fullName>
    </submittedName>
</protein>
<proteinExistence type="predicted"/>
<comment type="caution">
    <text evidence="1">The sequence shown here is derived from an EMBL/GenBank/DDBJ whole genome shotgun (WGS) entry which is preliminary data.</text>
</comment>
<accession>A0A2M7IXQ9</accession>
<sequence>MVHPKSLVILSIPKAKIISIGVRHQLLKHLEKIGISREKFIKLLSVGLLILIKNIFKNWFS</sequence>
<evidence type="ECO:0000313" key="2">
    <source>
        <dbReference type="Proteomes" id="UP000230505"/>
    </source>
</evidence>
<dbReference type="AlphaFoldDB" id="A0A2M7IXQ9"/>
<evidence type="ECO:0000313" key="1">
    <source>
        <dbReference type="EMBL" id="PIX02894.1"/>
    </source>
</evidence>
<name>A0A2M7IXQ9_9BACT</name>
<dbReference type="EMBL" id="PFHV01000088">
    <property type="protein sequence ID" value="PIX02894.1"/>
    <property type="molecule type" value="Genomic_DNA"/>
</dbReference>
<dbReference type="Proteomes" id="UP000230505">
    <property type="component" value="Unassembled WGS sequence"/>
</dbReference>